<feature type="modified residue" description="N6-(pyridoxal phosphate)lysine" evidence="2">
    <location>
        <position position="203"/>
    </location>
</feature>
<keyword evidence="5" id="KW-1185">Reference proteome</keyword>
<dbReference type="SUPFAM" id="SSF53383">
    <property type="entry name" value="PLP-dependent transferases"/>
    <property type="match status" value="1"/>
</dbReference>
<dbReference type="EMBL" id="AP023368">
    <property type="protein sequence ID" value="BCK01492.1"/>
    <property type="molecule type" value="Genomic_DNA"/>
</dbReference>
<evidence type="ECO:0000313" key="4">
    <source>
        <dbReference type="EMBL" id="BCK01492.1"/>
    </source>
</evidence>
<dbReference type="PANTHER" id="PTHR30244">
    <property type="entry name" value="TRANSAMINASE"/>
    <property type="match status" value="1"/>
</dbReference>
<keyword evidence="4" id="KW-0032">Aminotransferase</keyword>
<dbReference type="InterPro" id="IPR000653">
    <property type="entry name" value="DegT/StrS_aminotransferase"/>
</dbReference>
<dbReference type="AlphaFoldDB" id="A0A7M3SA74"/>
<dbReference type="RefSeq" id="WP_185257049.1">
    <property type="nucleotide sequence ID" value="NZ_AP023368.1"/>
</dbReference>
<keyword evidence="2 3" id="KW-0663">Pyridoxal phosphate</keyword>
<dbReference type="CDD" id="cd00616">
    <property type="entry name" value="AHBA_syn"/>
    <property type="match status" value="1"/>
</dbReference>
<dbReference type="GO" id="GO:0030170">
    <property type="term" value="F:pyridoxal phosphate binding"/>
    <property type="evidence" value="ECO:0007669"/>
    <property type="project" value="TreeGrafter"/>
</dbReference>
<keyword evidence="4" id="KW-0808">Transferase</keyword>
<reference evidence="4 5" key="2">
    <citation type="submission" date="2020-08" db="EMBL/GenBank/DDBJ databases">
        <authorList>
            <person name="Ueki A."/>
            <person name="Tonouchi A."/>
        </authorList>
    </citation>
    <scope>NUCLEOTIDE SEQUENCE [LARGE SCALE GENOMIC DNA]</scope>
    <source>
        <strain evidence="4 5">CTTW</strain>
    </source>
</reference>
<dbReference type="InterPro" id="IPR015421">
    <property type="entry name" value="PyrdxlP-dep_Trfase_major"/>
</dbReference>
<dbReference type="KEGG" id="acht:bsdcttw_45320"/>
<reference evidence="4 5" key="1">
    <citation type="submission" date="2020-08" db="EMBL/GenBank/DDBJ databases">
        <title>Draft genome sequencing of an Anaerocolumna strain isolated from anoxic soil subjected to BSD treatment.</title>
        <authorList>
            <person name="Uek A."/>
            <person name="Tonouchi A."/>
        </authorList>
    </citation>
    <scope>NUCLEOTIDE SEQUENCE [LARGE SCALE GENOMIC DNA]</scope>
    <source>
        <strain evidence="4 5">CTTW</strain>
    </source>
</reference>
<accession>A0A7M3SA74</accession>
<dbReference type="GO" id="GO:0008483">
    <property type="term" value="F:transaminase activity"/>
    <property type="evidence" value="ECO:0007669"/>
    <property type="project" value="UniProtKB-KW"/>
</dbReference>
<comment type="similarity">
    <text evidence="3">Belongs to the DegT/DnrJ/EryC1 family.</text>
</comment>
<organism evidence="4 5">
    <name type="scientific">Anaerocolumna chitinilytica</name>
    <dbReference type="NCBI Taxonomy" id="1727145"/>
    <lineage>
        <taxon>Bacteria</taxon>
        <taxon>Bacillati</taxon>
        <taxon>Bacillota</taxon>
        <taxon>Clostridia</taxon>
        <taxon>Lachnospirales</taxon>
        <taxon>Lachnospiraceae</taxon>
        <taxon>Anaerocolumna</taxon>
    </lineage>
</organism>
<dbReference type="Gene3D" id="3.40.640.10">
    <property type="entry name" value="Type I PLP-dependent aspartate aminotransferase-like (Major domain)"/>
    <property type="match status" value="1"/>
</dbReference>
<evidence type="ECO:0000256" key="1">
    <source>
        <dbReference type="PIRSR" id="PIRSR000390-1"/>
    </source>
</evidence>
<protein>
    <submittedName>
        <fullName evidence="4">Aminotransferase</fullName>
    </submittedName>
</protein>
<dbReference type="Gene3D" id="3.90.1150.10">
    <property type="entry name" value="Aspartate Aminotransferase, domain 1"/>
    <property type="match status" value="1"/>
</dbReference>
<dbReference type="Proteomes" id="UP000515703">
    <property type="component" value="Chromosome"/>
</dbReference>
<sequence length="408" mass="45394">MSKLAVLGGEPKLNKKEINSMWPVWNQSDLSNLNQTLNSGTWCRLGYDNWNDSTTGRFERKFANFTGGHNVITVSNGTLALLLAMKALGVRPGDEILVSSATFIGTVTPIATLGAVPVFVDVSPNYINMDPKCCEARVTSRTKGVVVVHLAGFPADMDGINEVCKKHNLFLIEDCAQAVGTMWRGNHVGTLGDVGCFSFQQGKILTAGEGGAVIAQNDDIAGELFAFHNFESVVGAPNIKKLQMSLNMRLSEWQGSILLAQFDRLEEQLKHREENVKKLLSLLDEDGAIIPMKLPEQCNKLGFFYYPFIYNDKNMCGLSRENFFDIINAEGIHLWEGHTEPVYMRPTLLNNPCEYKNDGCPEAELLSTKSVVLGHKFFLGPEEWMDKFAEALRDIKKNITTLKSKYEN</sequence>
<dbReference type="InterPro" id="IPR015424">
    <property type="entry name" value="PyrdxlP-dep_Trfase"/>
</dbReference>
<dbReference type="Pfam" id="PF01041">
    <property type="entry name" value="DegT_DnrJ_EryC1"/>
    <property type="match status" value="1"/>
</dbReference>
<dbReference type="PIRSF" id="PIRSF000390">
    <property type="entry name" value="PLP_StrS"/>
    <property type="match status" value="1"/>
</dbReference>
<gene>
    <name evidence="4" type="primary">pglC</name>
    <name evidence="4" type="ORF">bsdcttw_45320</name>
</gene>
<name>A0A7M3SA74_9FIRM</name>
<evidence type="ECO:0000256" key="3">
    <source>
        <dbReference type="RuleBase" id="RU004508"/>
    </source>
</evidence>
<evidence type="ECO:0000256" key="2">
    <source>
        <dbReference type="PIRSR" id="PIRSR000390-2"/>
    </source>
</evidence>
<dbReference type="GO" id="GO:0000271">
    <property type="term" value="P:polysaccharide biosynthetic process"/>
    <property type="evidence" value="ECO:0007669"/>
    <property type="project" value="TreeGrafter"/>
</dbReference>
<feature type="active site" description="Proton acceptor" evidence="1">
    <location>
        <position position="203"/>
    </location>
</feature>
<proteinExistence type="inferred from homology"/>
<evidence type="ECO:0000313" key="5">
    <source>
        <dbReference type="Proteomes" id="UP000515703"/>
    </source>
</evidence>
<dbReference type="InterPro" id="IPR015422">
    <property type="entry name" value="PyrdxlP-dep_Trfase_small"/>
</dbReference>
<dbReference type="PANTHER" id="PTHR30244:SF34">
    <property type="entry name" value="DTDP-4-AMINO-4,6-DIDEOXYGALACTOSE TRANSAMINASE"/>
    <property type="match status" value="1"/>
</dbReference>